<organism evidence="2 3">
    <name type="scientific">Trachymyrmex cornetzi</name>
    <dbReference type="NCBI Taxonomy" id="471704"/>
    <lineage>
        <taxon>Eukaryota</taxon>
        <taxon>Metazoa</taxon>
        <taxon>Ecdysozoa</taxon>
        <taxon>Arthropoda</taxon>
        <taxon>Hexapoda</taxon>
        <taxon>Insecta</taxon>
        <taxon>Pterygota</taxon>
        <taxon>Neoptera</taxon>
        <taxon>Endopterygota</taxon>
        <taxon>Hymenoptera</taxon>
        <taxon>Apocrita</taxon>
        <taxon>Aculeata</taxon>
        <taxon>Formicoidea</taxon>
        <taxon>Formicidae</taxon>
        <taxon>Myrmicinae</taxon>
        <taxon>Trachymyrmex</taxon>
    </lineage>
</organism>
<keyword evidence="1" id="KW-1133">Transmembrane helix</keyword>
<gene>
    <name evidence="2" type="ORF">ALC57_00224</name>
</gene>
<dbReference type="AlphaFoldDB" id="A0A151JSI5"/>
<accession>A0A151JSI5</accession>
<proteinExistence type="predicted"/>
<dbReference type="Proteomes" id="UP000078492">
    <property type="component" value="Unassembled WGS sequence"/>
</dbReference>
<evidence type="ECO:0000313" key="3">
    <source>
        <dbReference type="Proteomes" id="UP000078492"/>
    </source>
</evidence>
<keyword evidence="1" id="KW-0812">Transmembrane</keyword>
<evidence type="ECO:0000256" key="1">
    <source>
        <dbReference type="SAM" id="Phobius"/>
    </source>
</evidence>
<protein>
    <submittedName>
        <fullName evidence="2">Uncharacterized protein</fullName>
    </submittedName>
</protein>
<reference evidence="2 3" key="1">
    <citation type="submission" date="2015-09" db="EMBL/GenBank/DDBJ databases">
        <title>Trachymyrmex cornetzi WGS genome.</title>
        <authorList>
            <person name="Nygaard S."/>
            <person name="Hu H."/>
            <person name="Boomsma J."/>
            <person name="Zhang G."/>
        </authorList>
    </citation>
    <scope>NUCLEOTIDE SEQUENCE [LARGE SCALE GENOMIC DNA]</scope>
    <source>
        <strain evidence="2">Tcor2-1</strain>
        <tissue evidence="2">Whole body</tissue>
    </source>
</reference>
<dbReference type="EMBL" id="KQ978530">
    <property type="protein sequence ID" value="KYN30302.1"/>
    <property type="molecule type" value="Genomic_DNA"/>
</dbReference>
<name>A0A151JSI5_9HYME</name>
<keyword evidence="3" id="KW-1185">Reference proteome</keyword>
<feature type="transmembrane region" description="Helical" evidence="1">
    <location>
        <begin position="45"/>
        <end position="64"/>
    </location>
</feature>
<evidence type="ECO:0000313" key="2">
    <source>
        <dbReference type="EMBL" id="KYN30302.1"/>
    </source>
</evidence>
<sequence>MEVRRLRWLSRRINHPRLLVGHRVALMLMELRSTMRPVQSHPFRVLSMIMIAVTLLLLGLLLLFHEYSDERQG</sequence>
<keyword evidence="1" id="KW-0472">Membrane</keyword>